<dbReference type="SUPFAM" id="SSF56925">
    <property type="entry name" value="OMPA-like"/>
    <property type="match status" value="1"/>
</dbReference>
<dbReference type="Proteomes" id="UP000509458">
    <property type="component" value="Chromosome"/>
</dbReference>
<feature type="chain" id="PRO_5029514561" description="Outer membrane protein beta-barrel domain-containing protein" evidence="2">
    <location>
        <begin position="31"/>
        <end position="256"/>
    </location>
</feature>
<dbReference type="RefSeq" id="WP_179984734.1">
    <property type="nucleotide sequence ID" value="NZ_LR812090.1"/>
</dbReference>
<feature type="domain" description="Outer membrane protein beta-barrel" evidence="3">
    <location>
        <begin position="70"/>
        <end position="256"/>
    </location>
</feature>
<name>A0A6T9YB94_ALTMA</name>
<evidence type="ECO:0000259" key="3">
    <source>
        <dbReference type="Pfam" id="PF13505"/>
    </source>
</evidence>
<evidence type="ECO:0000256" key="1">
    <source>
        <dbReference type="ARBA" id="ARBA00022729"/>
    </source>
</evidence>
<feature type="signal peptide" evidence="2">
    <location>
        <begin position="1"/>
        <end position="30"/>
    </location>
</feature>
<dbReference type="InterPro" id="IPR011250">
    <property type="entry name" value="OMP/PagP_B-barrel"/>
</dbReference>
<evidence type="ECO:0000313" key="4">
    <source>
        <dbReference type="EMBL" id="CAB9495555.1"/>
    </source>
</evidence>
<protein>
    <recommendedName>
        <fullName evidence="3">Outer membrane protein beta-barrel domain-containing protein</fullName>
    </recommendedName>
</protein>
<proteinExistence type="predicted"/>
<dbReference type="InterPro" id="IPR027385">
    <property type="entry name" value="Beta-barrel_OMP"/>
</dbReference>
<gene>
    <name evidence="4" type="ORF">ALFOR1_60084</name>
</gene>
<keyword evidence="1 2" id="KW-0732">Signal</keyword>
<reference evidence="4 5" key="1">
    <citation type="submission" date="2020-06" db="EMBL/GenBank/DDBJ databases">
        <authorList>
            <person name="Duchaud E."/>
        </authorList>
    </citation>
    <scope>NUCLEOTIDE SEQUENCE [LARGE SCALE GENOMIC DNA]</scope>
    <source>
        <strain evidence="4">Alteromonas fortis</strain>
    </source>
</reference>
<dbReference type="EMBL" id="LR812090">
    <property type="protein sequence ID" value="CAB9495555.1"/>
    <property type="molecule type" value="Genomic_DNA"/>
</dbReference>
<dbReference type="Gene3D" id="2.40.160.20">
    <property type="match status" value="1"/>
</dbReference>
<dbReference type="AlphaFoldDB" id="A0A6T9YB94"/>
<dbReference type="Pfam" id="PF13505">
    <property type="entry name" value="OMP_b-brl"/>
    <property type="match status" value="1"/>
</dbReference>
<sequence length="256" mass="28882">MSVAKMNRTFRYGIVSAVAMGAMFSFPAMAQQSNKERDASPFLASKTQCLSKEDASKLSKEYEKCTAKQFFISGSWGSASGDFKEGDVQQEAAELGFDVFDIDIDDTRSAWKAVVGTNITENSFIQVGYTDLGDVSAAFSTTTNEPSRFFSETSRIRPTSVDGYTLSAAYQFLRHEDWFLHAHLGLYFWEGDYDSLDVFEDETLLQDMDDDGTDLFYGVGANWRIHHDWVATIEYERYDLEDNATDLFSIGLSYLF</sequence>
<accession>A0A6T9YB94</accession>
<evidence type="ECO:0000256" key="2">
    <source>
        <dbReference type="SAM" id="SignalP"/>
    </source>
</evidence>
<evidence type="ECO:0000313" key="5">
    <source>
        <dbReference type="Proteomes" id="UP000509458"/>
    </source>
</evidence>
<organism evidence="4 5">
    <name type="scientific">Alteromonas macleodii</name>
    <name type="common">Pseudoalteromonas macleodii</name>
    <dbReference type="NCBI Taxonomy" id="28108"/>
    <lineage>
        <taxon>Bacteria</taxon>
        <taxon>Pseudomonadati</taxon>
        <taxon>Pseudomonadota</taxon>
        <taxon>Gammaproteobacteria</taxon>
        <taxon>Alteromonadales</taxon>
        <taxon>Alteromonadaceae</taxon>
        <taxon>Alteromonas/Salinimonas group</taxon>
        <taxon>Alteromonas</taxon>
    </lineage>
</organism>